<name>A0ABQ2DI91_9DEIO</name>
<evidence type="ECO:0000313" key="1">
    <source>
        <dbReference type="EMBL" id="GGJ59021.1"/>
    </source>
</evidence>
<dbReference type="Proteomes" id="UP000632222">
    <property type="component" value="Unassembled WGS sequence"/>
</dbReference>
<proteinExistence type="predicted"/>
<keyword evidence="2" id="KW-1185">Reference proteome</keyword>
<sequence>MRLIMQKAEVITQDGQILQVKCQGRTYPVQDTLRHWKFGGQWWLDGLPREYYLVQTPTGTVLEIFEEVLEWTLSAIQD</sequence>
<evidence type="ECO:0000313" key="2">
    <source>
        <dbReference type="Proteomes" id="UP000632222"/>
    </source>
</evidence>
<dbReference type="RefSeq" id="WP_189009229.1">
    <property type="nucleotide sequence ID" value="NZ_BMOD01000047.1"/>
</dbReference>
<accession>A0ABQ2DI91</accession>
<organism evidence="1 2">
    <name type="scientific">Deinococcus roseus</name>
    <dbReference type="NCBI Taxonomy" id="392414"/>
    <lineage>
        <taxon>Bacteria</taxon>
        <taxon>Thermotogati</taxon>
        <taxon>Deinococcota</taxon>
        <taxon>Deinococci</taxon>
        <taxon>Deinococcales</taxon>
        <taxon>Deinococcaceae</taxon>
        <taxon>Deinococcus</taxon>
    </lineage>
</organism>
<protein>
    <submittedName>
        <fullName evidence="1">Uncharacterized protein</fullName>
    </submittedName>
</protein>
<reference evidence="2" key="1">
    <citation type="journal article" date="2019" name="Int. J. Syst. Evol. Microbiol.">
        <title>The Global Catalogue of Microorganisms (GCM) 10K type strain sequencing project: providing services to taxonomists for standard genome sequencing and annotation.</title>
        <authorList>
            <consortium name="The Broad Institute Genomics Platform"/>
            <consortium name="The Broad Institute Genome Sequencing Center for Infectious Disease"/>
            <person name="Wu L."/>
            <person name="Ma J."/>
        </authorList>
    </citation>
    <scope>NUCLEOTIDE SEQUENCE [LARGE SCALE GENOMIC DNA]</scope>
    <source>
        <strain evidence="2">JCM 14370</strain>
    </source>
</reference>
<dbReference type="EMBL" id="BMOD01000047">
    <property type="protein sequence ID" value="GGJ59021.1"/>
    <property type="molecule type" value="Genomic_DNA"/>
</dbReference>
<comment type="caution">
    <text evidence="1">The sequence shown here is derived from an EMBL/GenBank/DDBJ whole genome shotgun (WGS) entry which is preliminary data.</text>
</comment>
<gene>
    <name evidence="1" type="ORF">GCM10008938_51340</name>
</gene>